<protein>
    <recommendedName>
        <fullName evidence="5">Secreted protein</fullName>
    </recommendedName>
</protein>
<feature type="region of interest" description="Disordered" evidence="1">
    <location>
        <begin position="24"/>
        <end position="54"/>
    </location>
</feature>
<dbReference type="Proteomes" id="UP000193986">
    <property type="component" value="Unassembled WGS sequence"/>
</dbReference>
<dbReference type="EMBL" id="MCFC01000023">
    <property type="protein sequence ID" value="ORY29807.1"/>
    <property type="molecule type" value="Genomic_DNA"/>
</dbReference>
<feature type="chain" id="PRO_5012530864" description="Secreted protein" evidence="2">
    <location>
        <begin position="25"/>
        <end position="120"/>
    </location>
</feature>
<feature type="region of interest" description="Disordered" evidence="1">
    <location>
        <begin position="98"/>
        <end position="120"/>
    </location>
</feature>
<reference evidence="3 4" key="1">
    <citation type="submission" date="2016-07" db="EMBL/GenBank/DDBJ databases">
        <title>Pervasive Adenine N6-methylation of Active Genes in Fungi.</title>
        <authorList>
            <consortium name="DOE Joint Genome Institute"/>
            <person name="Mondo S.J."/>
            <person name="Dannebaum R.O."/>
            <person name="Kuo R.C."/>
            <person name="Labutti K."/>
            <person name="Haridas S."/>
            <person name="Kuo A."/>
            <person name="Salamov A."/>
            <person name="Ahrendt S.R."/>
            <person name="Lipzen A."/>
            <person name="Sullivan W."/>
            <person name="Andreopoulos W.B."/>
            <person name="Clum A."/>
            <person name="Lindquist E."/>
            <person name="Daum C."/>
            <person name="Ramamoorthy G.K."/>
            <person name="Gryganskyi A."/>
            <person name="Culley D."/>
            <person name="Magnuson J.K."/>
            <person name="James T.Y."/>
            <person name="O'Malley M.A."/>
            <person name="Stajich J.E."/>
            <person name="Spatafora J.W."/>
            <person name="Visel A."/>
            <person name="Grigoriev I.V."/>
        </authorList>
    </citation>
    <scope>NUCLEOTIDE SEQUENCE [LARGE SCALE GENOMIC DNA]</scope>
    <source>
        <strain evidence="3 4">68-887.2</strain>
    </source>
</reference>
<sequence>MGICSLTVRWALFWVRGAAQSATGLETLSEPRSTKSGTRTWDSVNRKRRDALPSLANSSQASVWDCGSLDGPGCRHTGLAGEPKACFTVGTELVAEPRGCGQRRVRQGQGGQKYQEREAV</sequence>
<gene>
    <name evidence="3" type="ORF">BCR39DRAFT_531117</name>
</gene>
<comment type="caution">
    <text evidence="3">The sequence shown here is derived from an EMBL/GenBank/DDBJ whole genome shotgun (WGS) entry which is preliminary data.</text>
</comment>
<evidence type="ECO:0008006" key="5">
    <source>
        <dbReference type="Google" id="ProtNLM"/>
    </source>
</evidence>
<evidence type="ECO:0000256" key="1">
    <source>
        <dbReference type="SAM" id="MobiDB-lite"/>
    </source>
</evidence>
<feature type="signal peptide" evidence="2">
    <location>
        <begin position="1"/>
        <end position="24"/>
    </location>
</feature>
<organism evidence="3 4">
    <name type="scientific">Naematelia encephala</name>
    <dbReference type="NCBI Taxonomy" id="71784"/>
    <lineage>
        <taxon>Eukaryota</taxon>
        <taxon>Fungi</taxon>
        <taxon>Dikarya</taxon>
        <taxon>Basidiomycota</taxon>
        <taxon>Agaricomycotina</taxon>
        <taxon>Tremellomycetes</taxon>
        <taxon>Tremellales</taxon>
        <taxon>Naemateliaceae</taxon>
        <taxon>Naematelia</taxon>
    </lineage>
</organism>
<evidence type="ECO:0000313" key="4">
    <source>
        <dbReference type="Proteomes" id="UP000193986"/>
    </source>
</evidence>
<accession>A0A1Y2B5P7</accession>
<keyword evidence="2" id="KW-0732">Signal</keyword>
<proteinExistence type="predicted"/>
<dbReference type="AlphaFoldDB" id="A0A1Y2B5P7"/>
<dbReference type="InParanoid" id="A0A1Y2B5P7"/>
<name>A0A1Y2B5P7_9TREE</name>
<evidence type="ECO:0000256" key="2">
    <source>
        <dbReference type="SAM" id="SignalP"/>
    </source>
</evidence>
<feature type="compositionally biased region" description="Polar residues" evidence="1">
    <location>
        <begin position="24"/>
        <end position="43"/>
    </location>
</feature>
<evidence type="ECO:0000313" key="3">
    <source>
        <dbReference type="EMBL" id="ORY29807.1"/>
    </source>
</evidence>
<keyword evidence="4" id="KW-1185">Reference proteome</keyword>